<evidence type="ECO:0000313" key="2">
    <source>
        <dbReference type="Proteomes" id="UP000268014"/>
    </source>
</evidence>
<sequence>CEGGWPIKAFRFFADQGAVTGGDYDDKDCCLPYPFHPCGRHGNDTYYGECWRMASTPKCERTCQKTYKKSYTSDRTQGYFRMLRGSNHCRIEEFVVAGHRYIEVALSICLSHVAFASEADVLGWSSFHATTRYSEEYLAVGYSIFAAAIRNEKTPRSAQAEITPHSYNVQHKIMDLRFINQNRKPVVEDASDKGFFRMVRGTNHCGIEEEVVAGHVRG</sequence>
<dbReference type="SUPFAM" id="SSF54001">
    <property type="entry name" value="Cysteine proteinases"/>
    <property type="match status" value="2"/>
</dbReference>
<reference evidence="1 2" key="2">
    <citation type="submission" date="2018-11" db="EMBL/GenBank/DDBJ databases">
        <authorList>
            <consortium name="Pathogen Informatics"/>
        </authorList>
    </citation>
    <scope>NUCLEOTIDE SEQUENCE [LARGE SCALE GENOMIC DNA]</scope>
    <source>
        <strain evidence="1 2">MHpl1</strain>
    </source>
</reference>
<dbReference type="InterPro" id="IPR038765">
    <property type="entry name" value="Papain-like_cys_pep_sf"/>
</dbReference>
<dbReference type="WBParaSite" id="HPLM_0002101901-mRNA-1">
    <property type="protein sequence ID" value="HPLM_0002101901-mRNA-1"/>
    <property type="gene ID" value="HPLM_0002101901"/>
</dbReference>
<protein>
    <submittedName>
        <fullName evidence="3">Pept_C1 domain-containing protein</fullName>
    </submittedName>
</protein>
<proteinExistence type="predicted"/>
<dbReference type="AlphaFoldDB" id="A0A0N4X9H7"/>
<evidence type="ECO:0000313" key="1">
    <source>
        <dbReference type="EMBL" id="VDO87335.1"/>
    </source>
</evidence>
<gene>
    <name evidence="1" type="ORF">HPLM_LOCUS21011</name>
</gene>
<organism evidence="3">
    <name type="scientific">Haemonchus placei</name>
    <name type="common">Barber's pole worm</name>
    <dbReference type="NCBI Taxonomy" id="6290"/>
    <lineage>
        <taxon>Eukaryota</taxon>
        <taxon>Metazoa</taxon>
        <taxon>Ecdysozoa</taxon>
        <taxon>Nematoda</taxon>
        <taxon>Chromadorea</taxon>
        <taxon>Rhabditida</taxon>
        <taxon>Rhabditina</taxon>
        <taxon>Rhabditomorpha</taxon>
        <taxon>Strongyloidea</taxon>
        <taxon>Trichostrongylidae</taxon>
        <taxon>Haemonchus</taxon>
    </lineage>
</organism>
<name>A0A0N4X9H7_HAEPC</name>
<dbReference type="Proteomes" id="UP000268014">
    <property type="component" value="Unassembled WGS sequence"/>
</dbReference>
<accession>A0A0N4X9H7</accession>
<keyword evidence="2" id="KW-1185">Reference proteome</keyword>
<dbReference type="EMBL" id="UZAF01022835">
    <property type="protein sequence ID" value="VDO87335.1"/>
    <property type="molecule type" value="Genomic_DNA"/>
</dbReference>
<reference evidence="3" key="1">
    <citation type="submission" date="2017-02" db="UniProtKB">
        <authorList>
            <consortium name="WormBaseParasite"/>
        </authorList>
    </citation>
    <scope>IDENTIFICATION</scope>
</reference>
<evidence type="ECO:0000313" key="3">
    <source>
        <dbReference type="WBParaSite" id="HPLM_0002101901-mRNA-1"/>
    </source>
</evidence>
<dbReference type="STRING" id="6290.A0A0N4X9H7"/>
<dbReference type="OrthoDB" id="640249at2759"/>
<dbReference type="Gene3D" id="3.90.70.10">
    <property type="entry name" value="Cysteine proteinases"/>
    <property type="match status" value="1"/>
</dbReference>